<keyword evidence="3" id="KW-1185">Reference proteome</keyword>
<protein>
    <submittedName>
        <fullName evidence="2">Os08g0493050 protein</fullName>
    </submittedName>
</protein>
<dbReference type="PaxDb" id="39947-A0A0P0XHH5"/>
<evidence type="ECO:0000313" key="2">
    <source>
        <dbReference type="EMBL" id="BAT06035.1"/>
    </source>
</evidence>
<feature type="region of interest" description="Disordered" evidence="1">
    <location>
        <begin position="146"/>
        <end position="170"/>
    </location>
</feature>
<gene>
    <name evidence="2" type="ordered locus">Os08g0493050</name>
    <name evidence="2" type="ORF">OSNPB_080493050</name>
</gene>
<dbReference type="InParanoid" id="A0A0P0XHH5"/>
<reference evidence="3" key="1">
    <citation type="journal article" date="2005" name="Nature">
        <title>The map-based sequence of the rice genome.</title>
        <authorList>
            <consortium name="International rice genome sequencing project (IRGSP)"/>
            <person name="Matsumoto T."/>
            <person name="Wu J."/>
            <person name="Kanamori H."/>
            <person name="Katayose Y."/>
            <person name="Fujisawa M."/>
            <person name="Namiki N."/>
            <person name="Mizuno H."/>
            <person name="Yamamoto K."/>
            <person name="Antonio B.A."/>
            <person name="Baba T."/>
            <person name="Sakata K."/>
            <person name="Nagamura Y."/>
            <person name="Aoki H."/>
            <person name="Arikawa K."/>
            <person name="Arita K."/>
            <person name="Bito T."/>
            <person name="Chiden Y."/>
            <person name="Fujitsuka N."/>
            <person name="Fukunaka R."/>
            <person name="Hamada M."/>
            <person name="Harada C."/>
            <person name="Hayashi A."/>
            <person name="Hijishita S."/>
            <person name="Honda M."/>
            <person name="Hosokawa S."/>
            <person name="Ichikawa Y."/>
            <person name="Idonuma A."/>
            <person name="Iijima M."/>
            <person name="Ikeda M."/>
            <person name="Ikeno M."/>
            <person name="Ito K."/>
            <person name="Ito S."/>
            <person name="Ito T."/>
            <person name="Ito Y."/>
            <person name="Ito Y."/>
            <person name="Iwabuchi A."/>
            <person name="Kamiya K."/>
            <person name="Karasawa W."/>
            <person name="Kurita K."/>
            <person name="Katagiri S."/>
            <person name="Kikuta A."/>
            <person name="Kobayashi H."/>
            <person name="Kobayashi N."/>
            <person name="Machita K."/>
            <person name="Maehara T."/>
            <person name="Masukawa M."/>
            <person name="Mizubayashi T."/>
            <person name="Mukai Y."/>
            <person name="Nagasaki H."/>
            <person name="Nagata Y."/>
            <person name="Naito S."/>
            <person name="Nakashima M."/>
            <person name="Nakama Y."/>
            <person name="Nakamichi Y."/>
            <person name="Nakamura M."/>
            <person name="Meguro A."/>
            <person name="Negishi M."/>
            <person name="Ohta I."/>
            <person name="Ohta T."/>
            <person name="Okamoto M."/>
            <person name="Ono N."/>
            <person name="Saji S."/>
            <person name="Sakaguchi M."/>
            <person name="Sakai K."/>
            <person name="Shibata M."/>
            <person name="Shimokawa T."/>
            <person name="Song J."/>
            <person name="Takazaki Y."/>
            <person name="Terasawa K."/>
            <person name="Tsugane M."/>
            <person name="Tsuji K."/>
            <person name="Ueda S."/>
            <person name="Waki K."/>
            <person name="Yamagata H."/>
            <person name="Yamamoto M."/>
            <person name="Yamamoto S."/>
            <person name="Yamane H."/>
            <person name="Yoshiki S."/>
            <person name="Yoshihara R."/>
            <person name="Yukawa K."/>
            <person name="Zhong H."/>
            <person name="Yano M."/>
            <person name="Yuan Q."/>
            <person name="Ouyang S."/>
            <person name="Liu J."/>
            <person name="Jones K.M."/>
            <person name="Gansberger K."/>
            <person name="Moffat K."/>
            <person name="Hill J."/>
            <person name="Bera J."/>
            <person name="Fadrosh D."/>
            <person name="Jin S."/>
            <person name="Johri S."/>
            <person name="Kim M."/>
            <person name="Overton L."/>
            <person name="Reardon M."/>
            <person name="Tsitrin T."/>
            <person name="Vuong H."/>
            <person name="Weaver B."/>
            <person name="Ciecko A."/>
            <person name="Tallon L."/>
            <person name="Jackson J."/>
            <person name="Pai G."/>
            <person name="Aken S.V."/>
            <person name="Utterback T."/>
            <person name="Reidmuller S."/>
            <person name="Feldblyum T."/>
            <person name="Hsiao J."/>
            <person name="Zismann V."/>
            <person name="Iobst S."/>
            <person name="de Vazeille A.R."/>
            <person name="Buell C.R."/>
            <person name="Ying K."/>
            <person name="Li Y."/>
            <person name="Lu T."/>
            <person name="Huang Y."/>
            <person name="Zhao Q."/>
            <person name="Feng Q."/>
            <person name="Zhang L."/>
            <person name="Zhu J."/>
            <person name="Weng Q."/>
            <person name="Mu J."/>
            <person name="Lu Y."/>
            <person name="Fan D."/>
            <person name="Liu Y."/>
            <person name="Guan J."/>
            <person name="Zhang Y."/>
            <person name="Yu S."/>
            <person name="Liu X."/>
            <person name="Zhang Y."/>
            <person name="Hong G."/>
            <person name="Han B."/>
            <person name="Choisne N."/>
            <person name="Demange N."/>
            <person name="Orjeda G."/>
            <person name="Samain S."/>
            <person name="Cattolico L."/>
            <person name="Pelletier E."/>
            <person name="Couloux A."/>
            <person name="Segurens B."/>
            <person name="Wincker P."/>
            <person name="D'Hont A."/>
            <person name="Scarpelli C."/>
            <person name="Weissenbach J."/>
            <person name="Salanoubat M."/>
            <person name="Quetier F."/>
            <person name="Yu Y."/>
            <person name="Kim H.R."/>
            <person name="Rambo T."/>
            <person name="Currie J."/>
            <person name="Collura K."/>
            <person name="Luo M."/>
            <person name="Yang T."/>
            <person name="Ammiraju J.S.S."/>
            <person name="Engler F."/>
            <person name="Soderlund C."/>
            <person name="Wing R.A."/>
            <person name="Palmer L.E."/>
            <person name="de la Bastide M."/>
            <person name="Spiegel L."/>
            <person name="Nascimento L."/>
            <person name="Zutavern T."/>
            <person name="O'Shaughnessy A."/>
            <person name="Dike S."/>
            <person name="Dedhia N."/>
            <person name="Preston R."/>
            <person name="Balija V."/>
            <person name="McCombie W.R."/>
            <person name="Chow T."/>
            <person name="Chen H."/>
            <person name="Chung M."/>
            <person name="Chen C."/>
            <person name="Shaw J."/>
            <person name="Wu H."/>
            <person name="Hsiao K."/>
            <person name="Chao Y."/>
            <person name="Chu M."/>
            <person name="Cheng C."/>
            <person name="Hour A."/>
            <person name="Lee P."/>
            <person name="Lin S."/>
            <person name="Lin Y."/>
            <person name="Liou J."/>
            <person name="Liu S."/>
            <person name="Hsing Y."/>
            <person name="Raghuvanshi S."/>
            <person name="Mohanty A."/>
            <person name="Bharti A.K."/>
            <person name="Gaur A."/>
            <person name="Gupta V."/>
            <person name="Kumar D."/>
            <person name="Ravi V."/>
            <person name="Vij S."/>
            <person name="Kapur A."/>
            <person name="Khurana P."/>
            <person name="Khurana P."/>
            <person name="Khurana J.P."/>
            <person name="Tyagi A.K."/>
            <person name="Gaikwad K."/>
            <person name="Singh A."/>
            <person name="Dalal V."/>
            <person name="Srivastava S."/>
            <person name="Dixit A."/>
            <person name="Pal A.K."/>
            <person name="Ghazi I.A."/>
            <person name="Yadav M."/>
            <person name="Pandit A."/>
            <person name="Bhargava A."/>
            <person name="Sureshbabu K."/>
            <person name="Batra K."/>
            <person name="Sharma T.R."/>
            <person name="Mohapatra T."/>
            <person name="Singh N.K."/>
            <person name="Messing J."/>
            <person name="Nelson A.B."/>
            <person name="Fuks G."/>
            <person name="Kavchok S."/>
            <person name="Keizer G."/>
            <person name="Linton E."/>
            <person name="Llaca V."/>
            <person name="Song R."/>
            <person name="Tanyolac B."/>
            <person name="Young S."/>
            <person name="Ho-Il K."/>
            <person name="Hahn J.H."/>
            <person name="Sangsakoo G."/>
            <person name="Vanavichit A."/>
            <person name="de Mattos Luiz.A.T."/>
            <person name="Zimmer P.D."/>
            <person name="Malone G."/>
            <person name="Dellagostin O."/>
            <person name="de Oliveira A.C."/>
            <person name="Bevan M."/>
            <person name="Bancroft I."/>
            <person name="Minx P."/>
            <person name="Cordum H."/>
            <person name="Wilson R."/>
            <person name="Cheng Z."/>
            <person name="Jin W."/>
            <person name="Jiang J."/>
            <person name="Leong S.A."/>
            <person name="Iwama H."/>
            <person name="Gojobori T."/>
            <person name="Itoh T."/>
            <person name="Niimura Y."/>
            <person name="Fujii Y."/>
            <person name="Habara T."/>
            <person name="Sakai H."/>
            <person name="Sato Y."/>
            <person name="Wilson G."/>
            <person name="Kumar K."/>
            <person name="McCouch S."/>
            <person name="Juretic N."/>
            <person name="Hoen D."/>
            <person name="Wright S."/>
            <person name="Bruskiewich R."/>
            <person name="Bureau T."/>
            <person name="Miyao A."/>
            <person name="Hirochika H."/>
            <person name="Nishikawa T."/>
            <person name="Kadowaki K."/>
            <person name="Sugiura M."/>
            <person name="Burr B."/>
            <person name="Sasaki T."/>
        </authorList>
    </citation>
    <scope>NUCLEOTIDE SEQUENCE [LARGE SCALE GENOMIC DNA]</scope>
    <source>
        <strain evidence="3">cv. Nipponbare</strain>
    </source>
</reference>
<evidence type="ECO:0000256" key="1">
    <source>
        <dbReference type="SAM" id="MobiDB-lite"/>
    </source>
</evidence>
<reference evidence="2 3" key="3">
    <citation type="journal article" date="2013" name="Rice">
        <title>Improvement of the Oryza sativa Nipponbare reference genome using next generation sequence and optical map data.</title>
        <authorList>
            <person name="Kawahara Y."/>
            <person name="de la Bastide M."/>
            <person name="Hamilton J.P."/>
            <person name="Kanamori H."/>
            <person name="McCombie W.R."/>
            <person name="Ouyang S."/>
            <person name="Schwartz D.C."/>
            <person name="Tanaka T."/>
            <person name="Wu J."/>
            <person name="Zhou S."/>
            <person name="Childs K.L."/>
            <person name="Davidson R.M."/>
            <person name="Lin H."/>
            <person name="Quesada-Ocampo L."/>
            <person name="Vaillancourt B."/>
            <person name="Sakai H."/>
            <person name="Lee S.S."/>
            <person name="Kim J."/>
            <person name="Numa H."/>
            <person name="Itoh T."/>
            <person name="Buell C.R."/>
            <person name="Matsumoto T."/>
        </authorList>
    </citation>
    <scope>NUCLEOTIDE SEQUENCE [LARGE SCALE GENOMIC DNA]</scope>
    <source>
        <strain evidence="3">cv. Nipponbare</strain>
    </source>
</reference>
<proteinExistence type="predicted"/>
<sequence length="219" mass="25067">MLMSFDLTDERFGRATPLPSPAPDWLAVNCLKEVSGGGGMVGIVAYASGWCGLEMWVLERGGGRKKTRWRWRRRFRVPRRVGPHDLVGLRFGHGHGHGEHVVTKLFGDSPPWCVSGGGARRAQCQCSVVCIDPCRRFFLETQYKRRRSQRAQTHPYERTHAHPTPMSTSGRLGRHILRLTKSPQTPRCRRVRCVQTFSYVETTEQLNIHDLSKRQRLHV</sequence>
<organism evidence="2 3">
    <name type="scientific">Oryza sativa subsp. japonica</name>
    <name type="common">Rice</name>
    <dbReference type="NCBI Taxonomy" id="39947"/>
    <lineage>
        <taxon>Eukaryota</taxon>
        <taxon>Viridiplantae</taxon>
        <taxon>Streptophyta</taxon>
        <taxon>Embryophyta</taxon>
        <taxon>Tracheophyta</taxon>
        <taxon>Spermatophyta</taxon>
        <taxon>Magnoliopsida</taxon>
        <taxon>Liliopsida</taxon>
        <taxon>Poales</taxon>
        <taxon>Poaceae</taxon>
        <taxon>BOP clade</taxon>
        <taxon>Oryzoideae</taxon>
        <taxon>Oryzeae</taxon>
        <taxon>Oryzinae</taxon>
        <taxon>Oryza</taxon>
        <taxon>Oryza sativa</taxon>
    </lineage>
</organism>
<reference evidence="2 3" key="2">
    <citation type="journal article" date="2013" name="Plant Cell Physiol.">
        <title>Rice Annotation Project Database (RAP-DB): an integrative and interactive database for rice genomics.</title>
        <authorList>
            <person name="Sakai H."/>
            <person name="Lee S.S."/>
            <person name="Tanaka T."/>
            <person name="Numa H."/>
            <person name="Kim J."/>
            <person name="Kawahara Y."/>
            <person name="Wakimoto H."/>
            <person name="Yang C.C."/>
            <person name="Iwamoto M."/>
            <person name="Abe T."/>
            <person name="Yamada Y."/>
            <person name="Muto A."/>
            <person name="Inokuchi H."/>
            <person name="Ikemura T."/>
            <person name="Matsumoto T."/>
            <person name="Sasaki T."/>
            <person name="Itoh T."/>
        </authorList>
    </citation>
    <scope>NUCLEOTIDE SEQUENCE [LARGE SCALE GENOMIC DNA]</scope>
    <source>
        <strain evidence="3">cv. Nipponbare</strain>
    </source>
</reference>
<dbReference type="Proteomes" id="UP000059680">
    <property type="component" value="Chromosome 8"/>
</dbReference>
<dbReference type="AlphaFoldDB" id="A0A0P0XHH5"/>
<accession>A0A0P0XHH5</accession>
<evidence type="ECO:0000313" key="3">
    <source>
        <dbReference type="Proteomes" id="UP000059680"/>
    </source>
</evidence>
<dbReference type="EMBL" id="AP014964">
    <property type="protein sequence ID" value="BAT06035.1"/>
    <property type="molecule type" value="Genomic_DNA"/>
</dbReference>
<name>A0A0P0XHH5_ORYSJ</name>